<gene>
    <name evidence="2" type="ORF">DUI87_31725</name>
</gene>
<evidence type="ECO:0000313" key="3">
    <source>
        <dbReference type="Proteomes" id="UP000269221"/>
    </source>
</evidence>
<evidence type="ECO:0000256" key="1">
    <source>
        <dbReference type="SAM" id="MobiDB-lite"/>
    </source>
</evidence>
<comment type="caution">
    <text evidence="2">The sequence shown here is derived from an EMBL/GenBank/DDBJ whole genome shotgun (WGS) entry which is preliminary data.</text>
</comment>
<accession>A0A3M0IYP7</accession>
<keyword evidence="3" id="KW-1185">Reference proteome</keyword>
<proteinExistence type="predicted"/>
<evidence type="ECO:0000313" key="2">
    <source>
        <dbReference type="EMBL" id="RMB91863.1"/>
    </source>
</evidence>
<dbReference type="OrthoDB" id="289038at2759"/>
<dbReference type="AlphaFoldDB" id="A0A3M0IYP7"/>
<reference evidence="2 3" key="1">
    <citation type="submission" date="2018-07" db="EMBL/GenBank/DDBJ databases">
        <title>A high quality draft genome assembly of the barn swallow (H. rustica rustica).</title>
        <authorList>
            <person name="Formenti G."/>
            <person name="Chiara M."/>
            <person name="Poveda L."/>
            <person name="Francoijs K.-J."/>
            <person name="Bonisoli-Alquati A."/>
            <person name="Canova L."/>
            <person name="Gianfranceschi L."/>
            <person name="Horner D.S."/>
            <person name="Saino N."/>
        </authorList>
    </citation>
    <scope>NUCLEOTIDE SEQUENCE [LARGE SCALE GENOMIC DNA]</scope>
    <source>
        <strain evidence="2">Chelidonia</strain>
        <tissue evidence="2">Blood</tissue>
    </source>
</reference>
<dbReference type="STRING" id="333673.A0A3M0IYP7"/>
<organism evidence="2 3">
    <name type="scientific">Hirundo rustica rustica</name>
    <dbReference type="NCBI Taxonomy" id="333673"/>
    <lineage>
        <taxon>Eukaryota</taxon>
        <taxon>Metazoa</taxon>
        <taxon>Chordata</taxon>
        <taxon>Craniata</taxon>
        <taxon>Vertebrata</taxon>
        <taxon>Euteleostomi</taxon>
        <taxon>Archelosauria</taxon>
        <taxon>Archosauria</taxon>
        <taxon>Dinosauria</taxon>
        <taxon>Saurischia</taxon>
        <taxon>Theropoda</taxon>
        <taxon>Coelurosauria</taxon>
        <taxon>Aves</taxon>
        <taxon>Neognathae</taxon>
        <taxon>Neoaves</taxon>
        <taxon>Telluraves</taxon>
        <taxon>Australaves</taxon>
        <taxon>Passeriformes</taxon>
        <taxon>Sylvioidea</taxon>
        <taxon>Hirundinidae</taxon>
        <taxon>Hirundo</taxon>
    </lineage>
</organism>
<dbReference type="Proteomes" id="UP000269221">
    <property type="component" value="Unassembled WGS sequence"/>
</dbReference>
<protein>
    <submittedName>
        <fullName evidence="2">Uncharacterized protein</fullName>
    </submittedName>
</protein>
<name>A0A3M0IYP7_HIRRU</name>
<dbReference type="EMBL" id="QRBI01000233">
    <property type="protein sequence ID" value="RMB91863.1"/>
    <property type="molecule type" value="Genomic_DNA"/>
</dbReference>
<feature type="region of interest" description="Disordered" evidence="1">
    <location>
        <begin position="53"/>
        <end position="86"/>
    </location>
</feature>
<sequence length="128" mass="13475">MCNCWSKSRGGHGGAEGTGALPLWSQAGRAGAAQTGEEKIVWRTLSSCQGLRGCRETREGDSSGTGMTGQEEMGTNSEGKLTSDIEKKLFPGKVGRRWHRVPREAVAAPGSLAVSEARLNTGAWSNLG</sequence>
<feature type="compositionally biased region" description="Low complexity" evidence="1">
    <location>
        <begin position="64"/>
        <end position="75"/>
    </location>
</feature>